<dbReference type="Proteomes" id="UP000639338">
    <property type="component" value="Unassembled WGS sequence"/>
</dbReference>
<dbReference type="InterPro" id="IPR012394">
    <property type="entry name" value="Aldehyde_DH_NAD(P)"/>
</dbReference>
<feature type="domain" description="Aldehyde dehydrogenase" evidence="10">
    <location>
        <begin position="49"/>
        <end position="477"/>
    </location>
</feature>
<evidence type="ECO:0000256" key="9">
    <source>
        <dbReference type="SAM" id="Phobius"/>
    </source>
</evidence>
<evidence type="ECO:0000313" key="11">
    <source>
        <dbReference type="EMBL" id="KAF7997453.1"/>
    </source>
</evidence>
<keyword evidence="3" id="KW-0520">NAD</keyword>
<keyword evidence="12" id="KW-1185">Reference proteome</keyword>
<dbReference type="GO" id="GO:0004029">
    <property type="term" value="F:aldehyde dehydrogenase (NAD+) activity"/>
    <property type="evidence" value="ECO:0007669"/>
    <property type="project" value="TreeGrafter"/>
</dbReference>
<dbReference type="FunFam" id="3.40.309.10:FF:000003">
    <property type="entry name" value="Aldehyde dehydrogenase"/>
    <property type="match status" value="1"/>
</dbReference>
<comment type="caution">
    <text evidence="11">The sequence shown here is derived from an EMBL/GenBank/DDBJ whole genome shotgun (WGS) entry which is preliminary data.</text>
</comment>
<keyword evidence="9" id="KW-0472">Membrane</keyword>
<sequence length="551" mass="61869">MSMEEVSIDMPGEEKLPGPETSLDEICEINIEMEPLESEAEKMNGKVNMVDYDDLIQQTRDTFLSGKTKPLKWRIQQINQLRKMIQENIPQIESALNTDLRRCRFETQALEIEYTLGEIKFMLMNIKEWSSVVNPTKGFINMLDSVELHKDPYGVVLIIGAWNYPIQLTLVPLLGAIAAGNCAILKPSEISSASSELLANLIPQYLDKECYHVVTGGVKETSEILKQRFDYIFYTGSTNVGKIVREAANKYLTPVTLELGGKSPVYIDSTVDFTVAVKRILWGKFVNVGQTCIAPDYVLCTKDVQEKFIDESKKIIKEFYGENSKENPDLCRIVNNNHYQRLANFLSGNGRIAVGGQTDSSERFISPTILADVKFSDPIMQEEIFGPILPIITINNAYEAISLINQRDHPLSFYIFTKDKAVRELLISQTRSGAVCVNDTMMQYCVDTLPFGGVGASGMGAYHGQLTYDTFCHKKAVLVKDFNIIGETLASARYPPYSEKKLTFLKMLLDKRPDIPGIKYLPHLLMFGLGVLATVGFKAAMKDYGMLDNQQ</sequence>
<reference evidence="11 12" key="1">
    <citation type="submission" date="2020-08" db="EMBL/GenBank/DDBJ databases">
        <title>Aphidius gifuensis genome sequencing and assembly.</title>
        <authorList>
            <person name="Du Z."/>
        </authorList>
    </citation>
    <scope>NUCLEOTIDE SEQUENCE [LARGE SCALE GENOMIC DNA]</scope>
    <source>
        <strain evidence="11">YNYX2018</strain>
        <tissue evidence="11">Adults</tissue>
    </source>
</reference>
<dbReference type="PANTHER" id="PTHR43570">
    <property type="entry name" value="ALDEHYDE DEHYDROGENASE"/>
    <property type="match status" value="1"/>
</dbReference>
<evidence type="ECO:0000256" key="3">
    <source>
        <dbReference type="ARBA" id="ARBA00023027"/>
    </source>
</evidence>
<dbReference type="PIRSF" id="PIRSF036492">
    <property type="entry name" value="ALDH"/>
    <property type="match status" value="1"/>
</dbReference>
<dbReference type="FunFam" id="3.40.605.10:FF:000004">
    <property type="entry name" value="Aldehyde dehydrogenase"/>
    <property type="match status" value="1"/>
</dbReference>
<name>A0A834Y1F7_APHGI</name>
<proteinExistence type="inferred from homology"/>
<evidence type="ECO:0000256" key="6">
    <source>
        <dbReference type="PROSITE-ProRule" id="PRU10007"/>
    </source>
</evidence>
<dbReference type="PANTHER" id="PTHR43570:SF16">
    <property type="entry name" value="ALDEHYDE DEHYDROGENASE TYPE III, ISOFORM Q"/>
    <property type="match status" value="1"/>
</dbReference>
<evidence type="ECO:0000256" key="7">
    <source>
        <dbReference type="RuleBase" id="RU003345"/>
    </source>
</evidence>
<evidence type="ECO:0000256" key="2">
    <source>
        <dbReference type="ARBA" id="ARBA00023002"/>
    </source>
</evidence>
<dbReference type="AlphaFoldDB" id="A0A834Y1F7"/>
<dbReference type="InterPro" id="IPR029510">
    <property type="entry name" value="Ald_DH_CS_GLU"/>
</dbReference>
<dbReference type="Gene3D" id="3.40.605.10">
    <property type="entry name" value="Aldehyde Dehydrogenase, Chain A, domain 1"/>
    <property type="match status" value="1"/>
</dbReference>
<dbReference type="GO" id="GO:0005737">
    <property type="term" value="C:cytoplasm"/>
    <property type="evidence" value="ECO:0007669"/>
    <property type="project" value="TreeGrafter"/>
</dbReference>
<evidence type="ECO:0000259" key="10">
    <source>
        <dbReference type="Pfam" id="PF00171"/>
    </source>
</evidence>
<dbReference type="SUPFAM" id="SSF53720">
    <property type="entry name" value="ALDH-like"/>
    <property type="match status" value="1"/>
</dbReference>
<dbReference type="InterPro" id="IPR015590">
    <property type="entry name" value="Aldehyde_DH_dom"/>
</dbReference>
<dbReference type="InterPro" id="IPR016161">
    <property type="entry name" value="Ald_DH/histidinol_DH"/>
</dbReference>
<keyword evidence="9" id="KW-0812">Transmembrane</keyword>
<accession>A0A834Y1F7</accession>
<dbReference type="InterPro" id="IPR016163">
    <property type="entry name" value="Ald_DH_C"/>
</dbReference>
<protein>
    <recommendedName>
        <fullName evidence="4">Aldehyde dehydrogenase</fullName>
    </recommendedName>
</protein>
<evidence type="ECO:0000256" key="5">
    <source>
        <dbReference type="PIRSR" id="PIRSR036492-1"/>
    </source>
</evidence>
<dbReference type="PROSITE" id="PS00687">
    <property type="entry name" value="ALDEHYDE_DEHYDR_GLU"/>
    <property type="match status" value="1"/>
</dbReference>
<feature type="transmembrane region" description="Helical" evidence="9">
    <location>
        <begin position="520"/>
        <end position="541"/>
    </location>
</feature>
<dbReference type="OrthoDB" id="440325at2759"/>
<dbReference type="CDD" id="cd07132">
    <property type="entry name" value="ALDH_F3AB"/>
    <property type="match status" value="1"/>
</dbReference>
<dbReference type="EMBL" id="JACMRX010000001">
    <property type="protein sequence ID" value="KAF7997453.1"/>
    <property type="molecule type" value="Genomic_DNA"/>
</dbReference>
<dbReference type="InterPro" id="IPR016162">
    <property type="entry name" value="Ald_DH_N"/>
</dbReference>
<feature type="active site" evidence="5 6">
    <location>
        <position position="258"/>
    </location>
</feature>
<organism evidence="11 12">
    <name type="scientific">Aphidius gifuensis</name>
    <name type="common">Parasitoid wasp</name>
    <dbReference type="NCBI Taxonomy" id="684658"/>
    <lineage>
        <taxon>Eukaryota</taxon>
        <taxon>Metazoa</taxon>
        <taxon>Ecdysozoa</taxon>
        <taxon>Arthropoda</taxon>
        <taxon>Hexapoda</taxon>
        <taxon>Insecta</taxon>
        <taxon>Pterygota</taxon>
        <taxon>Neoptera</taxon>
        <taxon>Endopterygota</taxon>
        <taxon>Hymenoptera</taxon>
        <taxon>Apocrita</taxon>
        <taxon>Ichneumonoidea</taxon>
        <taxon>Braconidae</taxon>
        <taxon>Aphidiinae</taxon>
        <taxon>Aphidius</taxon>
    </lineage>
</organism>
<evidence type="ECO:0000256" key="4">
    <source>
        <dbReference type="PIRNR" id="PIRNR036492"/>
    </source>
</evidence>
<keyword evidence="9" id="KW-1133">Transmembrane helix</keyword>
<dbReference type="Pfam" id="PF00171">
    <property type="entry name" value="Aldedh"/>
    <property type="match status" value="1"/>
</dbReference>
<evidence type="ECO:0000256" key="1">
    <source>
        <dbReference type="ARBA" id="ARBA00009986"/>
    </source>
</evidence>
<feature type="active site" evidence="5">
    <location>
        <position position="292"/>
    </location>
</feature>
<evidence type="ECO:0000256" key="8">
    <source>
        <dbReference type="SAM" id="MobiDB-lite"/>
    </source>
</evidence>
<gene>
    <name evidence="11" type="ORF">HCN44_006024</name>
</gene>
<comment type="similarity">
    <text evidence="1 4 7">Belongs to the aldehyde dehydrogenase family.</text>
</comment>
<dbReference type="Gene3D" id="3.40.309.10">
    <property type="entry name" value="Aldehyde Dehydrogenase, Chain A, domain 2"/>
    <property type="match status" value="1"/>
</dbReference>
<keyword evidence="2 4" id="KW-0560">Oxidoreductase</keyword>
<feature type="region of interest" description="Disordered" evidence="8">
    <location>
        <begin position="1"/>
        <end position="20"/>
    </location>
</feature>
<dbReference type="GO" id="GO:0006081">
    <property type="term" value="P:aldehyde metabolic process"/>
    <property type="evidence" value="ECO:0007669"/>
    <property type="project" value="InterPro"/>
</dbReference>
<evidence type="ECO:0000313" key="12">
    <source>
        <dbReference type="Proteomes" id="UP000639338"/>
    </source>
</evidence>